<gene>
    <name evidence="1" type="ORF">HNR50_000025</name>
</gene>
<proteinExistence type="predicted"/>
<dbReference type="AlphaFoldDB" id="A0A841R7B5"/>
<evidence type="ECO:0000313" key="2">
    <source>
        <dbReference type="Proteomes" id="UP000587760"/>
    </source>
</evidence>
<accession>A0A841R7B5</accession>
<sequence length="224" mass="26362">MFLKPNRAIFFLLPFFIFSCSGKAPEVSQIWWQLNIEEDHGKGEMTESLSLFVHGEDEDGEEDLESLYLINDEHQLFWEIRSDEWNEYSEQSIKWIGSNGILAPGEGHFPDGEYRVLLIDRAGERDEKEFFLKNRIPDLQEIQSPEVSYDLSGITVRTENPLFQIWFYNDQNELVEKSRSYSPGQYDWNQLSRNIVRRSVSFVLYTEPESGSWGWISRSYSFSE</sequence>
<name>A0A841R7B5_9SPIO</name>
<keyword evidence="2" id="KW-1185">Reference proteome</keyword>
<evidence type="ECO:0000313" key="1">
    <source>
        <dbReference type="EMBL" id="MBB6478392.1"/>
    </source>
</evidence>
<dbReference type="EMBL" id="JACHGJ010000001">
    <property type="protein sequence ID" value="MBB6478392.1"/>
    <property type="molecule type" value="Genomic_DNA"/>
</dbReference>
<protein>
    <recommendedName>
        <fullName evidence="3">Lipoprotein</fullName>
    </recommendedName>
</protein>
<reference evidence="1 2" key="1">
    <citation type="submission" date="2020-08" db="EMBL/GenBank/DDBJ databases">
        <title>Genomic Encyclopedia of Type Strains, Phase IV (KMG-IV): sequencing the most valuable type-strain genomes for metagenomic binning, comparative biology and taxonomic classification.</title>
        <authorList>
            <person name="Goeker M."/>
        </authorList>
    </citation>
    <scope>NUCLEOTIDE SEQUENCE [LARGE SCALE GENOMIC DNA]</scope>
    <source>
        <strain evidence="1 2">DSM 2461</strain>
    </source>
</reference>
<dbReference type="RefSeq" id="WP_184742188.1">
    <property type="nucleotide sequence ID" value="NZ_JACHGJ010000001.1"/>
</dbReference>
<comment type="caution">
    <text evidence="1">The sequence shown here is derived from an EMBL/GenBank/DDBJ whole genome shotgun (WGS) entry which is preliminary data.</text>
</comment>
<evidence type="ECO:0008006" key="3">
    <source>
        <dbReference type="Google" id="ProtNLM"/>
    </source>
</evidence>
<organism evidence="1 2">
    <name type="scientific">Spirochaeta isovalerica</name>
    <dbReference type="NCBI Taxonomy" id="150"/>
    <lineage>
        <taxon>Bacteria</taxon>
        <taxon>Pseudomonadati</taxon>
        <taxon>Spirochaetota</taxon>
        <taxon>Spirochaetia</taxon>
        <taxon>Spirochaetales</taxon>
        <taxon>Spirochaetaceae</taxon>
        <taxon>Spirochaeta</taxon>
    </lineage>
</organism>
<dbReference type="PROSITE" id="PS51257">
    <property type="entry name" value="PROKAR_LIPOPROTEIN"/>
    <property type="match status" value="1"/>
</dbReference>
<dbReference type="Proteomes" id="UP000587760">
    <property type="component" value="Unassembled WGS sequence"/>
</dbReference>